<dbReference type="Proteomes" id="UP001488838">
    <property type="component" value="Unassembled WGS sequence"/>
</dbReference>
<reference evidence="1 2" key="1">
    <citation type="journal article" date="2023" name="bioRxiv">
        <title>Conserved and derived expression patterns and positive selection on dental genes reveal complex evolutionary context of ever-growing rodent molars.</title>
        <authorList>
            <person name="Calamari Z.T."/>
            <person name="Song A."/>
            <person name="Cohen E."/>
            <person name="Akter M."/>
            <person name="Roy R.D."/>
            <person name="Hallikas O."/>
            <person name="Christensen M.M."/>
            <person name="Li P."/>
            <person name="Marangoni P."/>
            <person name="Jernvall J."/>
            <person name="Klein O.D."/>
        </authorList>
    </citation>
    <scope>NUCLEOTIDE SEQUENCE [LARGE SCALE GENOMIC DNA]</scope>
    <source>
        <strain evidence="1">V071</strain>
    </source>
</reference>
<name>A0AAW0H4F4_MYOGA</name>
<proteinExistence type="predicted"/>
<evidence type="ECO:0000313" key="2">
    <source>
        <dbReference type="Proteomes" id="UP001488838"/>
    </source>
</evidence>
<keyword evidence="2" id="KW-1185">Reference proteome</keyword>
<evidence type="ECO:0000313" key="1">
    <source>
        <dbReference type="EMBL" id="KAK7796650.1"/>
    </source>
</evidence>
<organism evidence="1 2">
    <name type="scientific">Myodes glareolus</name>
    <name type="common">Bank vole</name>
    <name type="synonym">Clethrionomys glareolus</name>
    <dbReference type="NCBI Taxonomy" id="447135"/>
    <lineage>
        <taxon>Eukaryota</taxon>
        <taxon>Metazoa</taxon>
        <taxon>Chordata</taxon>
        <taxon>Craniata</taxon>
        <taxon>Vertebrata</taxon>
        <taxon>Euteleostomi</taxon>
        <taxon>Mammalia</taxon>
        <taxon>Eutheria</taxon>
        <taxon>Euarchontoglires</taxon>
        <taxon>Glires</taxon>
        <taxon>Rodentia</taxon>
        <taxon>Myomorpha</taxon>
        <taxon>Muroidea</taxon>
        <taxon>Cricetidae</taxon>
        <taxon>Arvicolinae</taxon>
        <taxon>Myodes</taxon>
    </lineage>
</organism>
<comment type="caution">
    <text evidence="1">The sequence shown here is derived from an EMBL/GenBank/DDBJ whole genome shotgun (WGS) entry which is preliminary data.</text>
</comment>
<protein>
    <submittedName>
        <fullName evidence="1">Uncharacterized protein</fullName>
    </submittedName>
</protein>
<sequence length="220" mass="23715">LIGLHTDHQLVTLALLVEDVACHIAELQSHLSLTLIQSFATAQDEGYPYRAGLASGTGFPTVLCCHHEVLDHLLAQVVVNAVDLVLTEQRGDVVRQLVGALQVSPEGLLHYDAVPASAGSPQSFPATGSLPGFKSFKGGPKGRLTDAPMMINMCVSAWWKASPWYSSSLRIPHTWVRLRATCSAMMFLVEERLTDNAGEQKSIDNLTLSKGPMGSHEASD</sequence>
<dbReference type="AlphaFoldDB" id="A0AAW0H4F4"/>
<accession>A0AAW0H4F4</accession>
<feature type="non-terminal residue" evidence="1">
    <location>
        <position position="1"/>
    </location>
</feature>
<gene>
    <name evidence="1" type="ORF">U0070_003743</name>
</gene>
<dbReference type="EMBL" id="JBBHLL010001077">
    <property type="protein sequence ID" value="KAK7796650.1"/>
    <property type="molecule type" value="Genomic_DNA"/>
</dbReference>